<dbReference type="InterPro" id="IPR001128">
    <property type="entry name" value="Cyt_P450"/>
</dbReference>
<comment type="caution">
    <text evidence="10">The sequence shown here is derived from an EMBL/GenBank/DDBJ whole genome shotgun (WGS) entry which is preliminary data.</text>
</comment>
<dbReference type="InterPro" id="IPR036396">
    <property type="entry name" value="Cyt_P450_sf"/>
</dbReference>
<dbReference type="PROSITE" id="PS00086">
    <property type="entry name" value="CYTOCHROME_P450"/>
    <property type="match status" value="1"/>
</dbReference>
<dbReference type="GO" id="GO:0016705">
    <property type="term" value="F:oxidoreductase activity, acting on paired donors, with incorporation or reduction of molecular oxygen"/>
    <property type="evidence" value="ECO:0007669"/>
    <property type="project" value="InterPro"/>
</dbReference>
<comment type="similarity">
    <text evidence="1 8">Belongs to the cytochrome P450 family.</text>
</comment>
<dbReference type="Gene3D" id="1.10.630.10">
    <property type="entry name" value="Cytochrome P450"/>
    <property type="match status" value="1"/>
</dbReference>
<dbReference type="GO" id="GO:0004497">
    <property type="term" value="F:monooxygenase activity"/>
    <property type="evidence" value="ECO:0007669"/>
    <property type="project" value="UniProtKB-KW"/>
</dbReference>
<evidence type="ECO:0000256" key="7">
    <source>
        <dbReference type="PIRSR" id="PIRSR602401-1"/>
    </source>
</evidence>
<dbReference type="InterPro" id="IPR002401">
    <property type="entry name" value="Cyt_P450_E_grp-I"/>
</dbReference>
<dbReference type="Pfam" id="PF00067">
    <property type="entry name" value="p450"/>
    <property type="match status" value="1"/>
</dbReference>
<evidence type="ECO:0008006" key="12">
    <source>
        <dbReference type="Google" id="ProtNLM"/>
    </source>
</evidence>
<dbReference type="InterPro" id="IPR050196">
    <property type="entry name" value="Cytochrome_P450_Monoox"/>
</dbReference>
<evidence type="ECO:0000256" key="4">
    <source>
        <dbReference type="ARBA" id="ARBA00023002"/>
    </source>
</evidence>
<feature type="transmembrane region" description="Helical" evidence="9">
    <location>
        <begin position="21"/>
        <end position="39"/>
    </location>
</feature>
<dbReference type="AlphaFoldDB" id="A0A8H7R7J4"/>
<proteinExistence type="inferred from homology"/>
<keyword evidence="11" id="KW-1185">Reference proteome</keyword>
<dbReference type="PANTHER" id="PTHR24291">
    <property type="entry name" value="CYTOCHROME P450 FAMILY 4"/>
    <property type="match status" value="1"/>
</dbReference>
<comment type="cofactor">
    <cofactor evidence="7">
        <name>heme</name>
        <dbReference type="ChEBI" id="CHEBI:30413"/>
    </cofactor>
</comment>
<evidence type="ECO:0000256" key="3">
    <source>
        <dbReference type="ARBA" id="ARBA00022723"/>
    </source>
</evidence>
<dbReference type="Proteomes" id="UP000603453">
    <property type="component" value="Unassembled WGS sequence"/>
</dbReference>
<keyword evidence="9" id="KW-1133">Transmembrane helix</keyword>
<accession>A0A8H7R7J4</accession>
<dbReference type="OrthoDB" id="1470350at2759"/>
<dbReference type="SUPFAM" id="SSF48264">
    <property type="entry name" value="Cytochrome P450"/>
    <property type="match status" value="1"/>
</dbReference>
<sequence>MAISDIIQNTLDLVPKHKREIQVISIGSAVAFALSYIAYDIFLLPPRNIRHLPHWKYPDFIKKILIKRANFENDMNYFKEKASHPGLNLRPDRIGWSVHVSSPSGVKTIFNKPDIFIKAPNGIGTQGTIYNKFIGGSNVLLSDGEEYRRHRKAANPAFHRSMPVQLFGHMTQTMFEEIDRLQGKSVNMTDLCERLTLDILGRAVFNFDFNSTGNPKNEWAMVYQSIMEAMNQRFFYFLPFMDQNSWLMLFPKRRQAHQQLAKFLGMISDMIVMNREMIDRGNSELSDSGVDKRETDLLTLMIESEAKNDKDSLTNDEIRSNLCIFFFAGHETTSNAFAFTIYNLAKNQDIQEKARQEAIQQLGDAPEDIFPTLEDALKLTYINQIMKETMRMFGPVIDTAPRITSEDTYIDGAFIPKNTFVTANLFSLHHDESIWKKPDEFIPERFEPGGEADQIYEQGVNWAPFGGGRRQCIGMNFSLSEQRVMISMLCRRDVYTI</sequence>
<dbReference type="PANTHER" id="PTHR24291:SF50">
    <property type="entry name" value="BIFUNCTIONAL ALBAFLAVENONE MONOOXYGENASE_TERPENE SYNTHASE"/>
    <property type="match status" value="1"/>
</dbReference>
<dbReference type="GO" id="GO:0020037">
    <property type="term" value="F:heme binding"/>
    <property type="evidence" value="ECO:0007669"/>
    <property type="project" value="InterPro"/>
</dbReference>
<evidence type="ECO:0000313" key="10">
    <source>
        <dbReference type="EMBL" id="KAG2205080.1"/>
    </source>
</evidence>
<evidence type="ECO:0000256" key="6">
    <source>
        <dbReference type="ARBA" id="ARBA00023033"/>
    </source>
</evidence>
<organism evidence="10 11">
    <name type="scientific">Mucor saturninus</name>
    <dbReference type="NCBI Taxonomy" id="64648"/>
    <lineage>
        <taxon>Eukaryota</taxon>
        <taxon>Fungi</taxon>
        <taxon>Fungi incertae sedis</taxon>
        <taxon>Mucoromycota</taxon>
        <taxon>Mucoromycotina</taxon>
        <taxon>Mucoromycetes</taxon>
        <taxon>Mucorales</taxon>
        <taxon>Mucorineae</taxon>
        <taxon>Mucoraceae</taxon>
        <taxon>Mucor</taxon>
    </lineage>
</organism>
<name>A0A8H7R7J4_9FUNG</name>
<keyword evidence="5 7" id="KW-0408">Iron</keyword>
<evidence type="ECO:0000256" key="8">
    <source>
        <dbReference type="RuleBase" id="RU000461"/>
    </source>
</evidence>
<evidence type="ECO:0000256" key="9">
    <source>
        <dbReference type="SAM" id="Phobius"/>
    </source>
</evidence>
<evidence type="ECO:0000313" key="11">
    <source>
        <dbReference type="Proteomes" id="UP000603453"/>
    </source>
</evidence>
<dbReference type="GO" id="GO:0005506">
    <property type="term" value="F:iron ion binding"/>
    <property type="evidence" value="ECO:0007669"/>
    <property type="project" value="InterPro"/>
</dbReference>
<evidence type="ECO:0000256" key="1">
    <source>
        <dbReference type="ARBA" id="ARBA00010617"/>
    </source>
</evidence>
<keyword evidence="4 8" id="KW-0560">Oxidoreductase</keyword>
<dbReference type="PRINTS" id="PR00463">
    <property type="entry name" value="EP450I"/>
</dbReference>
<dbReference type="EMBL" id="JAEPRD010000039">
    <property type="protein sequence ID" value="KAG2205080.1"/>
    <property type="molecule type" value="Genomic_DNA"/>
</dbReference>
<dbReference type="PRINTS" id="PR00385">
    <property type="entry name" value="P450"/>
</dbReference>
<keyword evidence="9" id="KW-0472">Membrane</keyword>
<keyword evidence="9" id="KW-0812">Transmembrane</keyword>
<gene>
    <name evidence="10" type="ORF">INT47_002174</name>
</gene>
<feature type="binding site" description="axial binding residue" evidence="7">
    <location>
        <position position="472"/>
    </location>
    <ligand>
        <name>heme</name>
        <dbReference type="ChEBI" id="CHEBI:30413"/>
    </ligand>
    <ligandPart>
        <name>Fe</name>
        <dbReference type="ChEBI" id="CHEBI:18248"/>
    </ligandPart>
</feature>
<reference evidence="10" key="1">
    <citation type="submission" date="2020-12" db="EMBL/GenBank/DDBJ databases">
        <title>Metabolic potential, ecology and presence of endohyphal bacteria is reflected in genomic diversity of Mucoromycotina.</title>
        <authorList>
            <person name="Muszewska A."/>
            <person name="Okrasinska A."/>
            <person name="Steczkiewicz K."/>
            <person name="Drgas O."/>
            <person name="Orlowska M."/>
            <person name="Perlinska-Lenart U."/>
            <person name="Aleksandrzak-Piekarczyk T."/>
            <person name="Szatraj K."/>
            <person name="Zielenkiewicz U."/>
            <person name="Pilsyk S."/>
            <person name="Malc E."/>
            <person name="Mieczkowski P."/>
            <person name="Kruszewska J.S."/>
            <person name="Biernat P."/>
            <person name="Pawlowska J."/>
        </authorList>
    </citation>
    <scope>NUCLEOTIDE SEQUENCE</scope>
    <source>
        <strain evidence="10">WA0000017839</strain>
    </source>
</reference>
<dbReference type="InterPro" id="IPR017972">
    <property type="entry name" value="Cyt_P450_CS"/>
</dbReference>
<keyword evidence="3 7" id="KW-0479">Metal-binding</keyword>
<evidence type="ECO:0000256" key="5">
    <source>
        <dbReference type="ARBA" id="ARBA00023004"/>
    </source>
</evidence>
<protein>
    <recommendedName>
        <fullName evidence="12">Cytochrome P450</fullName>
    </recommendedName>
</protein>
<keyword evidence="6 8" id="KW-0503">Monooxygenase</keyword>
<keyword evidence="2 7" id="KW-0349">Heme</keyword>
<evidence type="ECO:0000256" key="2">
    <source>
        <dbReference type="ARBA" id="ARBA00022617"/>
    </source>
</evidence>